<sequence>MSLKRIAKKGMSDVAEPSGSKKRPILNKIESRKTKRAKSSKSAKDVISYFDFEDEVHDGEVKPKVKSKVHAKSSEKYEDFDLPQKKNPSKVSFFCVFL</sequence>
<proteinExistence type="predicted"/>
<dbReference type="EnsemblPlants" id="novel_model_3181_5bd9a17a">
    <property type="protein sequence ID" value="cds.novel_model_3181_5bd9a17a"/>
    <property type="gene ID" value="novel_gene_1700_5bd9a17a"/>
</dbReference>
<accession>A0A803QZ88</accession>
<evidence type="ECO:0000313" key="2">
    <source>
        <dbReference type="EnsemblPlants" id="cds.novel_model_3181_5bd9a17a"/>
    </source>
</evidence>
<protein>
    <submittedName>
        <fullName evidence="2">Uncharacterized protein</fullName>
    </submittedName>
</protein>
<dbReference type="Gramene" id="novel_model_3181_5bd9a17a">
    <property type="protein sequence ID" value="cds.novel_model_3181_5bd9a17a"/>
    <property type="gene ID" value="novel_gene_1700_5bd9a17a"/>
</dbReference>
<keyword evidence="3" id="KW-1185">Reference proteome</keyword>
<organism evidence="2 3">
    <name type="scientific">Cannabis sativa</name>
    <name type="common">Hemp</name>
    <name type="synonym">Marijuana</name>
    <dbReference type="NCBI Taxonomy" id="3483"/>
    <lineage>
        <taxon>Eukaryota</taxon>
        <taxon>Viridiplantae</taxon>
        <taxon>Streptophyta</taxon>
        <taxon>Embryophyta</taxon>
        <taxon>Tracheophyta</taxon>
        <taxon>Spermatophyta</taxon>
        <taxon>Magnoliopsida</taxon>
        <taxon>eudicotyledons</taxon>
        <taxon>Gunneridae</taxon>
        <taxon>Pentapetalae</taxon>
        <taxon>rosids</taxon>
        <taxon>fabids</taxon>
        <taxon>Rosales</taxon>
        <taxon>Cannabaceae</taxon>
        <taxon>Cannabis</taxon>
    </lineage>
</organism>
<dbReference type="AlphaFoldDB" id="A0A803QZ88"/>
<dbReference type="Proteomes" id="UP000596661">
    <property type="component" value="Chromosome 4"/>
</dbReference>
<evidence type="ECO:0000313" key="3">
    <source>
        <dbReference type="Proteomes" id="UP000596661"/>
    </source>
</evidence>
<gene>
    <name evidence="2" type="primary">LOC115703597</name>
</gene>
<feature type="region of interest" description="Disordered" evidence="1">
    <location>
        <begin position="1"/>
        <end position="42"/>
    </location>
</feature>
<dbReference type="EMBL" id="UZAU01000371">
    <property type="status" value="NOT_ANNOTATED_CDS"/>
    <property type="molecule type" value="Genomic_DNA"/>
</dbReference>
<name>A0A803QZ88_CANSA</name>
<reference evidence="2" key="2">
    <citation type="submission" date="2021-03" db="UniProtKB">
        <authorList>
            <consortium name="EnsemblPlants"/>
        </authorList>
    </citation>
    <scope>IDENTIFICATION</scope>
</reference>
<evidence type="ECO:0000256" key="1">
    <source>
        <dbReference type="SAM" id="MobiDB-lite"/>
    </source>
</evidence>
<reference evidence="2" key="1">
    <citation type="submission" date="2018-11" db="EMBL/GenBank/DDBJ databases">
        <authorList>
            <person name="Grassa J C."/>
        </authorList>
    </citation>
    <scope>NUCLEOTIDE SEQUENCE [LARGE SCALE GENOMIC DNA]</scope>
</reference>